<dbReference type="SUPFAM" id="SSF53850">
    <property type="entry name" value="Periplasmic binding protein-like II"/>
    <property type="match status" value="1"/>
</dbReference>
<dbReference type="AlphaFoldDB" id="A0A5K7ZUW4"/>
<dbReference type="PANTHER" id="PTHR42941:SF1">
    <property type="entry name" value="SLL1037 PROTEIN"/>
    <property type="match status" value="1"/>
</dbReference>
<sequence length="335" mass="36955">MLKRVTGLFVFFVFIVCQVEPLQAAEESGIFMGIITGGEKGTYYQFGLNVSALVNAYGIDMDVYNSNGSVENIYAVYKRPRTQLGIVQSDVLAFVSKVQTDETLKRIAKKIKMVFPLYNEEIHLLGVPAIAEFDDLAGKRVAIGTEGSGTYLTARLLFEVSGITPGQTLTIGLNQALEGLKSGSVDAMFYVAGYPVKLFAEGVTADDGLHLIPITNKSITEFYPQAQIPAATYSWQNDPVDTAAVKAVLVSFDFRNYHCTTVGRVGRVIYDNLEWLQANGHPKWRAVNLDYKLKGWEQYDCVRQQLAAIPTPPSPPKRDQSMNPVLNAIKEALQP</sequence>
<reference evidence="1 2" key="1">
    <citation type="submission" date="2019-11" db="EMBL/GenBank/DDBJ databases">
        <title>Comparative genomics of hydrocarbon-degrading Desulfosarcina strains.</title>
        <authorList>
            <person name="Watanabe M."/>
            <person name="Kojima H."/>
            <person name="Fukui M."/>
        </authorList>
    </citation>
    <scope>NUCLEOTIDE SEQUENCE [LARGE SCALE GENOMIC DNA]</scope>
    <source>
        <strain evidence="1 2">28bB2T</strain>
    </source>
</reference>
<organism evidence="1 2">
    <name type="scientific">Desulfosarcina ovata subsp. sediminis</name>
    <dbReference type="NCBI Taxonomy" id="885957"/>
    <lineage>
        <taxon>Bacteria</taxon>
        <taxon>Pseudomonadati</taxon>
        <taxon>Thermodesulfobacteriota</taxon>
        <taxon>Desulfobacteria</taxon>
        <taxon>Desulfobacterales</taxon>
        <taxon>Desulfosarcinaceae</taxon>
        <taxon>Desulfosarcina</taxon>
    </lineage>
</organism>
<proteinExistence type="predicted"/>
<dbReference type="PANTHER" id="PTHR42941">
    <property type="entry name" value="SLL1037 PROTEIN"/>
    <property type="match status" value="1"/>
</dbReference>
<dbReference type="KEGG" id="dov:DSCO28_45980"/>
<dbReference type="Pfam" id="PF16868">
    <property type="entry name" value="NMT1_3"/>
    <property type="match status" value="1"/>
</dbReference>
<dbReference type="NCBIfam" id="TIGR02122">
    <property type="entry name" value="TRAP_TAXI"/>
    <property type="match status" value="1"/>
</dbReference>
<dbReference type="EMBL" id="AP021876">
    <property type="protein sequence ID" value="BBO84032.1"/>
    <property type="molecule type" value="Genomic_DNA"/>
</dbReference>
<protein>
    <submittedName>
        <fullName evidence="1">C4-dicarboxylate ABC transporter substrate-binding protein</fullName>
    </submittedName>
</protein>
<gene>
    <name evidence="1" type="ORF">DSCO28_45980</name>
</gene>
<accession>A0A5K7ZUW4</accession>
<dbReference type="Proteomes" id="UP000425960">
    <property type="component" value="Chromosome"/>
</dbReference>
<name>A0A5K7ZUW4_9BACT</name>
<dbReference type="InterPro" id="IPR011852">
    <property type="entry name" value="TRAP_TAXI"/>
</dbReference>
<dbReference type="RefSeq" id="WP_155311560.1">
    <property type="nucleotide sequence ID" value="NZ_AP021876.1"/>
</dbReference>
<dbReference type="Gene3D" id="3.40.190.10">
    <property type="entry name" value="Periplasmic binding protein-like II"/>
    <property type="match status" value="2"/>
</dbReference>
<evidence type="ECO:0000313" key="1">
    <source>
        <dbReference type="EMBL" id="BBO84032.1"/>
    </source>
</evidence>
<evidence type="ECO:0000313" key="2">
    <source>
        <dbReference type="Proteomes" id="UP000425960"/>
    </source>
</evidence>